<dbReference type="RefSeq" id="WP_091519260.1">
    <property type="nucleotide sequence ID" value="NZ_LT629772.1"/>
</dbReference>
<comment type="subcellular location">
    <subcellularLocation>
        <location evidence="2">Gas vesicle</location>
    </subcellularLocation>
</comment>
<keyword evidence="1" id="KW-0304">Gas vesicle</keyword>
<dbReference type="STRING" id="630515.SAMN04489812_0472"/>
<protein>
    <submittedName>
        <fullName evidence="4">Gas vesicle synthesis protein GvpL/GvpF</fullName>
    </submittedName>
</protein>
<sequence length="290" mass="31431">MAEATDDAAFAVEQDDAVDDQPAGDGTASYVYLATRDLGSEQVATLTGIGDVPVRLVTSAGLTAVVSTVDRAEFGEEALRHNLEDLDWLGRIAAEHDRVVGRVSELTTVAPLRLATILYNDFRVGSLLSEWGTELTAALDRVQGCWEWSVKLVTDPRPAAASVGDADQPTSGASYLQRRRAELQRSSALSEALTAMADRTHHNLAERTVASRRLAAQDRKLSGHQGEMILNAAYLVERAHAEGFTQEVERLAAEHPELTVDLNGPWPPYSFATVESRGDRHEGTRMAGQP</sequence>
<comment type="similarity">
    <text evidence="3">Belongs to the gas vesicle GvpF/GvpL family.</text>
</comment>
<evidence type="ECO:0000256" key="2">
    <source>
        <dbReference type="ARBA" id="ARBA00035108"/>
    </source>
</evidence>
<accession>A0A1H1ND96</accession>
<evidence type="ECO:0000256" key="1">
    <source>
        <dbReference type="ARBA" id="ARBA00022987"/>
    </source>
</evidence>
<dbReference type="Proteomes" id="UP000199103">
    <property type="component" value="Chromosome I"/>
</dbReference>
<evidence type="ECO:0000313" key="4">
    <source>
        <dbReference type="EMBL" id="SDR96790.1"/>
    </source>
</evidence>
<proteinExistence type="inferred from homology"/>
<organism evidence="4 5">
    <name type="scientific">Microlunatus soli</name>
    <dbReference type="NCBI Taxonomy" id="630515"/>
    <lineage>
        <taxon>Bacteria</taxon>
        <taxon>Bacillati</taxon>
        <taxon>Actinomycetota</taxon>
        <taxon>Actinomycetes</taxon>
        <taxon>Propionibacteriales</taxon>
        <taxon>Propionibacteriaceae</taxon>
        <taxon>Microlunatus</taxon>
    </lineage>
</organism>
<dbReference type="OrthoDB" id="146444at2"/>
<dbReference type="PANTHER" id="PTHR36852">
    <property type="entry name" value="PROTEIN GVPL 2"/>
    <property type="match status" value="1"/>
</dbReference>
<gene>
    <name evidence="4" type="ORF">SAMN04489812_0472</name>
</gene>
<evidence type="ECO:0000313" key="5">
    <source>
        <dbReference type="Proteomes" id="UP000199103"/>
    </source>
</evidence>
<name>A0A1H1ND96_9ACTN</name>
<keyword evidence="5" id="KW-1185">Reference proteome</keyword>
<dbReference type="EMBL" id="LT629772">
    <property type="protein sequence ID" value="SDR96790.1"/>
    <property type="molecule type" value="Genomic_DNA"/>
</dbReference>
<dbReference type="AlphaFoldDB" id="A0A1H1ND96"/>
<dbReference type="GO" id="GO:0031412">
    <property type="term" value="P:gas vesicle organization"/>
    <property type="evidence" value="ECO:0007669"/>
    <property type="project" value="InterPro"/>
</dbReference>
<dbReference type="GO" id="GO:0031411">
    <property type="term" value="C:gas vesicle"/>
    <property type="evidence" value="ECO:0007669"/>
    <property type="project" value="UniProtKB-SubCell"/>
</dbReference>
<evidence type="ECO:0000256" key="3">
    <source>
        <dbReference type="ARBA" id="ARBA00035643"/>
    </source>
</evidence>
<reference evidence="4 5" key="1">
    <citation type="submission" date="2016-10" db="EMBL/GenBank/DDBJ databases">
        <authorList>
            <person name="de Groot N.N."/>
        </authorList>
    </citation>
    <scope>NUCLEOTIDE SEQUENCE [LARGE SCALE GENOMIC DNA]</scope>
    <source>
        <strain evidence="4 5">DSM 21800</strain>
    </source>
</reference>
<dbReference type="Pfam" id="PF06386">
    <property type="entry name" value="GvpL_GvpF"/>
    <property type="match status" value="1"/>
</dbReference>
<dbReference type="InterPro" id="IPR009430">
    <property type="entry name" value="GvpL/GvpF"/>
</dbReference>
<dbReference type="PANTHER" id="PTHR36852:SF1">
    <property type="entry name" value="PROTEIN GVPL 2"/>
    <property type="match status" value="1"/>
</dbReference>